<dbReference type="Gene3D" id="3.40.50.1820">
    <property type="entry name" value="alpha/beta hydrolase"/>
    <property type="match status" value="1"/>
</dbReference>
<dbReference type="InterPro" id="IPR051601">
    <property type="entry name" value="Serine_prot/Carboxylest_S33"/>
</dbReference>
<dbReference type="EMBL" id="JAAMPI010001242">
    <property type="protein sequence ID" value="KAF4626028.1"/>
    <property type="molecule type" value="Genomic_DNA"/>
</dbReference>
<evidence type="ECO:0000313" key="6">
    <source>
        <dbReference type="Proteomes" id="UP000566819"/>
    </source>
</evidence>
<dbReference type="SUPFAM" id="SSF53474">
    <property type="entry name" value="alpha/beta-Hydrolases"/>
    <property type="match status" value="1"/>
</dbReference>
<dbReference type="PANTHER" id="PTHR43248">
    <property type="entry name" value="2-SUCCINYL-6-HYDROXY-2,4-CYCLOHEXADIENE-1-CARBOXYLATE SYNTHASE"/>
    <property type="match status" value="1"/>
</dbReference>
<dbReference type="GO" id="GO:0016787">
    <property type="term" value="F:hydrolase activity"/>
    <property type="evidence" value="ECO:0007669"/>
    <property type="project" value="UniProtKB-KW"/>
</dbReference>
<evidence type="ECO:0000313" key="5">
    <source>
        <dbReference type="EMBL" id="KAF4626028.1"/>
    </source>
</evidence>
<evidence type="ECO:0000256" key="3">
    <source>
        <dbReference type="SAM" id="MobiDB-lite"/>
    </source>
</evidence>
<accession>A0A8H4RBT7</accession>
<evidence type="ECO:0000259" key="4">
    <source>
        <dbReference type="Pfam" id="PF08386"/>
    </source>
</evidence>
<dbReference type="OrthoDB" id="425534at2759"/>
<dbReference type="InterPro" id="IPR013595">
    <property type="entry name" value="Pept_S33_TAP-like_C"/>
</dbReference>
<dbReference type="PANTHER" id="PTHR43248:SF25">
    <property type="entry name" value="AB HYDROLASE-1 DOMAIN-CONTAINING PROTEIN-RELATED"/>
    <property type="match status" value="1"/>
</dbReference>
<reference evidence="5 6" key="1">
    <citation type="submission" date="2020-03" db="EMBL/GenBank/DDBJ databases">
        <title>Draft Genome Sequence of Cudoniella acicularis.</title>
        <authorList>
            <person name="Buettner E."/>
            <person name="Kellner H."/>
        </authorList>
    </citation>
    <scope>NUCLEOTIDE SEQUENCE [LARGE SCALE GENOMIC DNA]</scope>
    <source>
        <strain evidence="5 6">DSM 108380</strain>
    </source>
</reference>
<dbReference type="Proteomes" id="UP000566819">
    <property type="component" value="Unassembled WGS sequence"/>
</dbReference>
<feature type="region of interest" description="Disordered" evidence="3">
    <location>
        <begin position="650"/>
        <end position="736"/>
    </location>
</feature>
<feature type="domain" description="Peptidase S33 tripeptidyl aminopeptidase-like C-terminal" evidence="4">
    <location>
        <begin position="451"/>
        <end position="522"/>
    </location>
</feature>
<feature type="compositionally biased region" description="Basic and acidic residues" evidence="3">
    <location>
        <begin position="650"/>
        <end position="661"/>
    </location>
</feature>
<organism evidence="5 6">
    <name type="scientific">Cudoniella acicularis</name>
    <dbReference type="NCBI Taxonomy" id="354080"/>
    <lineage>
        <taxon>Eukaryota</taxon>
        <taxon>Fungi</taxon>
        <taxon>Dikarya</taxon>
        <taxon>Ascomycota</taxon>
        <taxon>Pezizomycotina</taxon>
        <taxon>Leotiomycetes</taxon>
        <taxon>Helotiales</taxon>
        <taxon>Tricladiaceae</taxon>
        <taxon>Cudoniella</taxon>
    </lineage>
</organism>
<comment type="similarity">
    <text evidence="1">Belongs to the peptidase S33 family.</text>
</comment>
<keyword evidence="6" id="KW-1185">Reference proteome</keyword>
<feature type="region of interest" description="Disordered" evidence="3">
    <location>
        <begin position="557"/>
        <end position="597"/>
    </location>
</feature>
<gene>
    <name evidence="5" type="ORF">G7Y89_g12140</name>
</gene>
<keyword evidence="2" id="KW-0378">Hydrolase</keyword>
<dbReference type="Pfam" id="PF08386">
    <property type="entry name" value="Abhydrolase_4"/>
    <property type="match status" value="1"/>
</dbReference>
<dbReference type="AlphaFoldDB" id="A0A8H4RBT7"/>
<protein>
    <recommendedName>
        <fullName evidence="4">Peptidase S33 tripeptidyl aminopeptidase-like C-terminal domain-containing protein</fullName>
    </recommendedName>
</protein>
<name>A0A8H4RBT7_9HELO</name>
<evidence type="ECO:0000256" key="1">
    <source>
        <dbReference type="ARBA" id="ARBA00010088"/>
    </source>
</evidence>
<evidence type="ECO:0000256" key="2">
    <source>
        <dbReference type="ARBA" id="ARBA00022801"/>
    </source>
</evidence>
<comment type="caution">
    <text evidence="5">The sequence shown here is derived from an EMBL/GenBank/DDBJ whole genome shotgun (WGS) entry which is preliminary data.</text>
</comment>
<feature type="compositionally biased region" description="Basic and acidic residues" evidence="3">
    <location>
        <begin position="672"/>
        <end position="692"/>
    </location>
</feature>
<dbReference type="InterPro" id="IPR029058">
    <property type="entry name" value="AB_hydrolase_fold"/>
</dbReference>
<sequence length="743" mass="80878">MLFRNSFPALSLVTTVAANFAVGRRATNTSTPAIPDDTFLKVDFSLYGNCLATMCIRILLYSPRYYLLPNGSRAHVPLMKYPATQQPSKGMILINPGGPGGSGIEEVFQDGAQFASIVGPNFDIVAWEPRGIQFSIPAASCSSSLTPIPGISKRSLNRDDKLYGSSLPQKFFEDAFEFDKELGATCQSLIGGPNGAGPHMSTKVVVQDMISILDAYSRSDEAKGVQDPSLLKYWGVSYGTVIGQTFASLFPDRVGRVILDGVVHADDYTSGEYLTVLEFSDEVFSTFFAYCHLAGPALCAYYTGTTAHDIFLRFEQTVGRLDAQKAFDQNWANASTISLALEGLKFYTRSTAYSPIANFPQLAQVLIILEQISRNSTAQGLQQIEDLVGQNITIGANTEWSYGVGCSDSGNVLFNQTLEDLSESIKNLEQESFTSGEYISALRVGCKFGASTKNPILFVSNTLDPITPISGGQLGTRLFNNSQLLTIDGTGHTSFGPLNKCAFAKVNAFFQNGTLPGKDNFCALEAGPFNVTISNGLKEGKRHTEDWAKIRRGMKVNDRAETKEAREGKGTGRQAGYSRLNIKSSSAVSRRQKSSSFNDSKIISQLQDLVIETQINSDTNPEMSPISGSHVIASPEPEVVLTSIESSEYVRSDAESREIEKNSNLNPAMDKASTDLRDSYSDSESDTKDEHQIPTIVAASPLANSKTLPNHDRMRHTQPSIPFYALPPSSDARSGVLRFRTLK</sequence>
<feature type="compositionally biased region" description="Basic and acidic residues" evidence="3">
    <location>
        <begin position="557"/>
        <end position="570"/>
    </location>
</feature>
<proteinExistence type="inferred from homology"/>